<dbReference type="Proteomes" id="UP001225788">
    <property type="component" value="Plasmid unnamed1"/>
</dbReference>
<dbReference type="EMBL" id="CP132315">
    <property type="protein sequence ID" value="WLS05213.1"/>
    <property type="molecule type" value="Genomic_DNA"/>
</dbReference>
<name>A0ABY9K9H4_9HYPH</name>
<gene>
    <name evidence="1" type="ORF">Q9315_23960</name>
</gene>
<keyword evidence="1" id="KW-0614">Plasmid</keyword>
<evidence type="ECO:0000313" key="1">
    <source>
        <dbReference type="EMBL" id="WLS05213.1"/>
    </source>
</evidence>
<protein>
    <submittedName>
        <fullName evidence="1">Type VI secretion system accessory protein TagJ</fullName>
    </submittedName>
</protein>
<dbReference type="InterPro" id="IPR009211">
    <property type="entry name" value="TagJ"/>
</dbReference>
<sequence length="280" mass="29413">MTFSANALQPNPSASTVASALSDGDLDTALALARTAVKAAPSCADARLLLAELNLLAGELEKADLHAHAAGLHRPEWAPGLSVFRAHLRGLHARQSFYERATLPAFAGEPTEGDRLSMHLAVAAAGGEPEAITLAREAVMASPAPVLASLDGAAAEAFFGLDDRIVRTIEAVSAGGDYLRIDVEKIEHIIFDTSAPRRPRHAALRPARILLKTGDGADCAVPALYPTLPGEAPEPAIRLGHTTAWQDIQGISVGVGQICWLIGEDVVPMQNIGEVRFHAA</sequence>
<dbReference type="InterPro" id="IPR011990">
    <property type="entry name" value="TPR-like_helical_dom_sf"/>
</dbReference>
<geneLocation type="plasmid" evidence="1 2">
    <name>unnamed1</name>
</geneLocation>
<dbReference type="Pfam" id="PF07024">
    <property type="entry name" value="ImpE"/>
    <property type="match status" value="1"/>
</dbReference>
<dbReference type="Gene3D" id="1.25.40.10">
    <property type="entry name" value="Tetratricopeptide repeat domain"/>
    <property type="match status" value="1"/>
</dbReference>
<reference evidence="1 2" key="1">
    <citation type="submission" date="2023-08" db="EMBL/GenBank/DDBJ databases">
        <title>Pathogen: clinical or host-associated sample.</title>
        <authorList>
            <person name="Hergert J."/>
            <person name="Casey R."/>
            <person name="Wagner J."/>
            <person name="Young E.L."/>
            <person name="Oakeson K.F."/>
        </authorList>
    </citation>
    <scope>NUCLEOTIDE SEQUENCE [LARGE SCALE GENOMIC DNA]</scope>
    <source>
        <strain evidence="1 2">UPHL-collab-2</strain>
        <plasmid evidence="1 2">unnamed1</plasmid>
    </source>
</reference>
<dbReference type="SUPFAM" id="SSF144059">
    <property type="entry name" value="ImpE-like"/>
    <property type="match status" value="1"/>
</dbReference>
<accession>A0ABY9K9H4</accession>
<evidence type="ECO:0000313" key="2">
    <source>
        <dbReference type="Proteomes" id="UP001225788"/>
    </source>
</evidence>
<keyword evidence="2" id="KW-1185">Reference proteome</keyword>
<dbReference type="Pfam" id="PF14559">
    <property type="entry name" value="TPR_19"/>
    <property type="match status" value="1"/>
</dbReference>
<dbReference type="RefSeq" id="WP_306161677.1">
    <property type="nucleotide sequence ID" value="NZ_CP132315.1"/>
</dbReference>
<organism evidence="1 2">
    <name type="scientific">Shinella oryzae</name>
    <dbReference type="NCBI Taxonomy" id="2871820"/>
    <lineage>
        <taxon>Bacteria</taxon>
        <taxon>Pseudomonadati</taxon>
        <taxon>Pseudomonadota</taxon>
        <taxon>Alphaproteobacteria</taxon>
        <taxon>Hyphomicrobiales</taxon>
        <taxon>Rhizobiaceae</taxon>
        <taxon>Shinella</taxon>
    </lineage>
</organism>
<proteinExistence type="predicted"/>